<feature type="transmembrane region" description="Helical" evidence="11">
    <location>
        <begin position="34"/>
        <end position="51"/>
    </location>
</feature>
<dbReference type="GO" id="GO:0016020">
    <property type="term" value="C:membrane"/>
    <property type="evidence" value="ECO:0007669"/>
    <property type="project" value="InterPro"/>
</dbReference>
<organism evidence="13 14">
    <name type="scientific">Meloidogyne javanica</name>
    <name type="common">Root-knot nematode worm</name>
    <dbReference type="NCBI Taxonomy" id="6303"/>
    <lineage>
        <taxon>Eukaryota</taxon>
        <taxon>Metazoa</taxon>
        <taxon>Ecdysozoa</taxon>
        <taxon>Nematoda</taxon>
        <taxon>Chromadorea</taxon>
        <taxon>Rhabditida</taxon>
        <taxon>Tylenchina</taxon>
        <taxon>Tylenchomorpha</taxon>
        <taxon>Tylenchoidea</taxon>
        <taxon>Meloidogynidae</taxon>
        <taxon>Meloidogyninae</taxon>
        <taxon>Meloidogyne</taxon>
        <taxon>Meloidogyne incognita group</taxon>
    </lineage>
</organism>
<evidence type="ECO:0000256" key="5">
    <source>
        <dbReference type="ARBA" id="ARBA00022989"/>
    </source>
</evidence>
<sequence length="312" mass="34062">LFKHIDLRRTPSLELALLLMFAYLPYGFAESISLSGIMAILFCAIIMSQYTHLNISPITQITFQQTFRTISFVAETCTFAYLGLALFTFELVFHPIRAASVFPLSSLVNRFSKTKISMKNQIIMWFSGMRGAVALALALHMDVETPETKKVILTSTLFIILFTIVFMGGSALPLIKILTDIFPDEPKIFKQQRRRRRARATKTNGVNGSVTGGAGTSSPSIGTKPRHNSPVILSKTQEMEKLENNKKLRHIAFKAMNHDGVPSSSITGDVGGGGASSSGPAIGTSSDEEVFFQSSSTLNAPNSEPAQPLLPL</sequence>
<evidence type="ECO:0000256" key="7">
    <source>
        <dbReference type="ARBA" id="ARBA00023065"/>
    </source>
</evidence>
<keyword evidence="4 11" id="KW-0812">Transmembrane</keyword>
<proteinExistence type="predicted"/>
<comment type="subcellular location">
    <subcellularLocation>
        <location evidence="1">Endomembrane system</location>
        <topology evidence="1">Multi-pass membrane protein</topology>
    </subcellularLocation>
</comment>
<dbReference type="Pfam" id="PF00999">
    <property type="entry name" value="Na_H_Exchanger"/>
    <property type="match status" value="1"/>
</dbReference>
<feature type="compositionally biased region" description="Polar residues" evidence="10">
    <location>
        <begin position="292"/>
        <end position="305"/>
    </location>
</feature>
<accession>A0A915N8P4</accession>
<evidence type="ECO:0000256" key="1">
    <source>
        <dbReference type="ARBA" id="ARBA00004127"/>
    </source>
</evidence>
<dbReference type="WBParaSite" id="scaffold7953_cov186.g12565">
    <property type="protein sequence ID" value="scaffold7953_cov186.g12565"/>
    <property type="gene ID" value="scaffold7953_cov186.g12565"/>
</dbReference>
<feature type="domain" description="Cation/H+ exchanger transmembrane" evidence="12">
    <location>
        <begin position="8"/>
        <end position="174"/>
    </location>
</feature>
<evidence type="ECO:0000259" key="12">
    <source>
        <dbReference type="Pfam" id="PF00999"/>
    </source>
</evidence>
<feature type="transmembrane region" description="Helical" evidence="11">
    <location>
        <begin position="151"/>
        <end position="175"/>
    </location>
</feature>
<evidence type="ECO:0000313" key="14">
    <source>
        <dbReference type="WBParaSite" id="scaffold7953_cov186.g12565"/>
    </source>
</evidence>
<keyword evidence="2" id="KW-0813">Transport</keyword>
<evidence type="ECO:0000256" key="6">
    <source>
        <dbReference type="ARBA" id="ARBA00023053"/>
    </source>
</evidence>
<feature type="region of interest" description="Disordered" evidence="10">
    <location>
        <begin position="259"/>
        <end position="312"/>
    </location>
</feature>
<dbReference type="Proteomes" id="UP000887561">
    <property type="component" value="Unplaced"/>
</dbReference>
<protein>
    <submittedName>
        <fullName evidence="14">Cation/H+ exchanger domain-containing protein</fullName>
    </submittedName>
</protein>
<keyword evidence="5 11" id="KW-1133">Transmembrane helix</keyword>
<dbReference type="GO" id="GO:0015386">
    <property type="term" value="F:potassium:proton antiporter activity"/>
    <property type="evidence" value="ECO:0007669"/>
    <property type="project" value="TreeGrafter"/>
</dbReference>
<feature type="region of interest" description="Disordered" evidence="10">
    <location>
        <begin position="190"/>
        <end position="231"/>
    </location>
</feature>
<dbReference type="GO" id="GO:0012505">
    <property type="term" value="C:endomembrane system"/>
    <property type="evidence" value="ECO:0007669"/>
    <property type="project" value="UniProtKB-SubCell"/>
</dbReference>
<dbReference type="PANTHER" id="PTHR10110">
    <property type="entry name" value="SODIUM/HYDROGEN EXCHANGER"/>
    <property type="match status" value="1"/>
</dbReference>
<evidence type="ECO:0000313" key="13">
    <source>
        <dbReference type="Proteomes" id="UP000887561"/>
    </source>
</evidence>
<feature type="transmembrane region" description="Helical" evidence="11">
    <location>
        <begin position="122"/>
        <end position="139"/>
    </location>
</feature>
<keyword evidence="8 11" id="KW-0472">Membrane</keyword>
<dbReference type="AlphaFoldDB" id="A0A915N8P4"/>
<keyword evidence="13" id="KW-1185">Reference proteome</keyword>
<feature type="transmembrane region" description="Helical" evidence="11">
    <location>
        <begin position="72"/>
        <end position="93"/>
    </location>
</feature>
<keyword evidence="9" id="KW-0739">Sodium transport</keyword>
<evidence type="ECO:0000256" key="8">
    <source>
        <dbReference type="ARBA" id="ARBA00023136"/>
    </source>
</evidence>
<evidence type="ECO:0000256" key="10">
    <source>
        <dbReference type="SAM" id="MobiDB-lite"/>
    </source>
</evidence>
<reference evidence="14" key="1">
    <citation type="submission" date="2022-11" db="UniProtKB">
        <authorList>
            <consortium name="WormBaseParasite"/>
        </authorList>
    </citation>
    <scope>IDENTIFICATION</scope>
</reference>
<evidence type="ECO:0000256" key="2">
    <source>
        <dbReference type="ARBA" id="ARBA00022448"/>
    </source>
</evidence>
<dbReference type="InterPro" id="IPR018422">
    <property type="entry name" value="Cation/H_exchanger_CPA1"/>
</dbReference>
<evidence type="ECO:0000256" key="3">
    <source>
        <dbReference type="ARBA" id="ARBA00022449"/>
    </source>
</evidence>
<dbReference type="GO" id="GO:0015385">
    <property type="term" value="F:sodium:proton antiporter activity"/>
    <property type="evidence" value="ECO:0007669"/>
    <property type="project" value="InterPro"/>
</dbReference>
<keyword evidence="3" id="KW-0050">Antiport</keyword>
<dbReference type="PANTHER" id="PTHR10110:SF191">
    <property type="entry name" value="SODIUM_HYDROGEN EXCHANGER 8"/>
    <property type="match status" value="1"/>
</dbReference>
<evidence type="ECO:0000256" key="9">
    <source>
        <dbReference type="ARBA" id="ARBA00023201"/>
    </source>
</evidence>
<evidence type="ECO:0000256" key="4">
    <source>
        <dbReference type="ARBA" id="ARBA00022692"/>
    </source>
</evidence>
<dbReference type="GO" id="GO:0051453">
    <property type="term" value="P:regulation of intracellular pH"/>
    <property type="evidence" value="ECO:0007669"/>
    <property type="project" value="TreeGrafter"/>
</dbReference>
<evidence type="ECO:0000256" key="11">
    <source>
        <dbReference type="SAM" id="Phobius"/>
    </source>
</evidence>
<name>A0A915N8P4_MELJA</name>
<dbReference type="InterPro" id="IPR006153">
    <property type="entry name" value="Cation/H_exchanger_TM"/>
</dbReference>
<feature type="compositionally biased region" description="Basic residues" evidence="10">
    <location>
        <begin position="190"/>
        <end position="200"/>
    </location>
</feature>
<keyword evidence="7" id="KW-0406">Ion transport</keyword>
<keyword evidence="6" id="KW-0915">Sodium</keyword>